<dbReference type="KEGG" id="srm:SRM_01089"/>
<dbReference type="HOGENOM" id="CLU_1577405_0_0_10"/>
<dbReference type="AlphaFoldDB" id="D5H7K5"/>
<accession>D5H7K5</accession>
<sequence length="169" mass="18856">MEWRAFFCRSLGPKGPSENGTRGPDRGVFVAYTYDLHPEIGILLIRNAGDTWTGEDILASAGAVVSDEQMEPGLDWVYDLRTVQEAIIGVEDMECILERFSTYRAEGRVASSSASVIVRTEDVNLHFTPTLYKHRAGRPEELFEVVQTLEAARQYLGIQTADWNAALTD</sequence>
<reference evidence="1 2" key="1">
    <citation type="journal article" date="2010" name="ISME J.">
        <title>Fine-scale evolution: genomic, phenotypic and ecological differentiation in two coexisting Salinibacter ruber strains.</title>
        <authorList>
            <person name="Pena A."/>
            <person name="Teeling H."/>
            <person name="Huerta-Cepas J."/>
            <person name="Santos F."/>
            <person name="Yarza P."/>
            <person name="Brito-Echeverria J."/>
            <person name="Lucio M."/>
            <person name="Schmitt-Kopplin P."/>
            <person name="Meseguer I."/>
            <person name="Schenowitz C."/>
            <person name="Dossat C."/>
            <person name="Barbe V."/>
            <person name="Dopazo J."/>
            <person name="Rossello-Mora R."/>
            <person name="Schuler M."/>
            <person name="Glockner F.O."/>
            <person name="Amann R."/>
            <person name="Gabaldon T."/>
            <person name="Anton J."/>
        </authorList>
    </citation>
    <scope>NUCLEOTIDE SEQUENCE [LARGE SCALE GENOMIC DNA]</scope>
    <source>
        <strain evidence="1 2">M8</strain>
    </source>
</reference>
<name>D5H7K5_SALRM</name>
<organism evidence="1 2">
    <name type="scientific">Salinibacter ruber (strain M8)</name>
    <dbReference type="NCBI Taxonomy" id="761659"/>
    <lineage>
        <taxon>Bacteria</taxon>
        <taxon>Pseudomonadati</taxon>
        <taxon>Rhodothermota</taxon>
        <taxon>Rhodothermia</taxon>
        <taxon>Rhodothermales</taxon>
        <taxon>Salinibacteraceae</taxon>
        <taxon>Salinibacter</taxon>
    </lineage>
</organism>
<dbReference type="Proteomes" id="UP000000933">
    <property type="component" value="Chromosome"/>
</dbReference>
<gene>
    <name evidence="1" type="ordered locus">SRM_01089</name>
</gene>
<dbReference type="EMBL" id="FP565814">
    <property type="protein sequence ID" value="CBH24010.1"/>
    <property type="molecule type" value="Genomic_DNA"/>
</dbReference>
<protein>
    <submittedName>
        <fullName evidence="1">Uncharacterized protein</fullName>
    </submittedName>
</protein>
<reference evidence="2" key="2">
    <citation type="submission" date="2010-04" db="EMBL/GenBank/DDBJ databases">
        <title>Genome sequence of Salinibacter ruber M8.</title>
        <authorList>
            <consortium name="Genoscope"/>
        </authorList>
    </citation>
    <scope>NUCLEOTIDE SEQUENCE [LARGE SCALE GENOMIC DNA]</scope>
    <source>
        <strain evidence="2">M8</strain>
    </source>
</reference>
<evidence type="ECO:0000313" key="2">
    <source>
        <dbReference type="Proteomes" id="UP000000933"/>
    </source>
</evidence>
<proteinExistence type="predicted"/>
<evidence type="ECO:0000313" key="1">
    <source>
        <dbReference type="EMBL" id="CBH24010.1"/>
    </source>
</evidence>